<evidence type="ECO:0000313" key="2">
    <source>
        <dbReference type="EMBL" id="AGQ50326.1"/>
    </source>
</evidence>
<gene>
    <name evidence="2" type="primary">ND6</name>
</gene>
<geneLocation type="mitochondrion" evidence="2"/>
<name>V9NJA2_9HYME</name>
<keyword evidence="1" id="KW-1133">Transmembrane helix</keyword>
<keyword evidence="1" id="KW-0472">Membrane</keyword>
<accession>V9NJA2</accession>
<proteinExistence type="predicted"/>
<feature type="transmembrane region" description="Helical" evidence="1">
    <location>
        <begin position="154"/>
        <end position="177"/>
    </location>
</feature>
<dbReference type="EMBL" id="KF015227">
    <property type="protein sequence ID" value="AGQ50326.1"/>
    <property type="molecule type" value="Genomic_DNA"/>
</dbReference>
<sequence>MNLTNNLNLINNYNNLMIFMNLMNFMLIFLWIIPLNSFLTPLTMFCSLLMFSMITALSTSWWMNINWYPMMIMLMMIGGLMISFMYMLSISPNEMKIKMNFINLNWFFSLNFIFLIIFMNDYFKTINFNKHELMKINNYEFFISKYMYMYPLNIISMFTIIYLFYCLIIMVKIINFFNKPMKTYN</sequence>
<organism evidence="2">
    <name type="scientific">Conostigmus sp. MM-2013</name>
    <dbReference type="NCBI Taxonomy" id="1357450"/>
    <lineage>
        <taxon>Eukaryota</taxon>
        <taxon>Metazoa</taxon>
        <taxon>Ecdysozoa</taxon>
        <taxon>Arthropoda</taxon>
        <taxon>Hexapoda</taxon>
        <taxon>Insecta</taxon>
        <taxon>Pterygota</taxon>
        <taxon>Neoptera</taxon>
        <taxon>Endopterygota</taxon>
        <taxon>Hymenoptera</taxon>
        <taxon>Apocrita</taxon>
        <taxon>Ceraphronoidea</taxon>
        <taxon>Megaspilidae</taxon>
        <taxon>Conostigmus</taxon>
    </lineage>
</organism>
<dbReference type="AlphaFoldDB" id="V9NJA2"/>
<feature type="transmembrane region" description="Helical" evidence="1">
    <location>
        <begin position="100"/>
        <end position="119"/>
    </location>
</feature>
<keyword evidence="1" id="KW-0812">Transmembrane</keyword>
<keyword evidence="2" id="KW-0496">Mitochondrion</keyword>
<reference evidence="2" key="1">
    <citation type="journal article" date="2014" name="Mol. Biol. Evol.">
        <title>Coexistence of Minicircular and a Highly Rearranged mtDNA Molecule Suggests That Recombination Shapes Mitochondrial Genome Organization.</title>
        <authorList>
            <person name="Mao M."/>
            <person name="Austin A.D."/>
            <person name="Johnson N.F."/>
            <person name="Dowton M."/>
        </authorList>
    </citation>
    <scope>NUCLEOTIDE SEQUENCE</scope>
    <source>
        <strain evidence="2">M85</strain>
    </source>
</reference>
<feature type="transmembrane region" description="Helical" evidence="1">
    <location>
        <begin position="68"/>
        <end position="88"/>
    </location>
</feature>
<feature type="transmembrane region" description="Helical" evidence="1">
    <location>
        <begin position="16"/>
        <end position="35"/>
    </location>
</feature>
<protein>
    <submittedName>
        <fullName evidence="2">NADH dehydrogenase subunit 6</fullName>
    </submittedName>
</protein>
<evidence type="ECO:0000256" key="1">
    <source>
        <dbReference type="SAM" id="Phobius"/>
    </source>
</evidence>